<feature type="domain" description="Peptidase C14 caspase" evidence="6">
    <location>
        <begin position="792"/>
        <end position="1014"/>
    </location>
</feature>
<dbReference type="RefSeq" id="WP_170054082.1">
    <property type="nucleotide sequence ID" value="NZ_JABBKX010000003.1"/>
</dbReference>
<evidence type="ECO:0000259" key="6">
    <source>
        <dbReference type="Pfam" id="PF00656"/>
    </source>
</evidence>
<keyword evidence="1 3" id="KW-0853">WD repeat</keyword>
<feature type="compositionally biased region" description="Pro residues" evidence="4">
    <location>
        <begin position="344"/>
        <end position="359"/>
    </location>
</feature>
<feature type="chain" id="PRO_5032415777" description="Peptidase C14 caspase domain-containing protein" evidence="5">
    <location>
        <begin position="26"/>
        <end position="1034"/>
    </location>
</feature>
<dbReference type="SUPFAM" id="SSF50969">
    <property type="entry name" value="YVTN repeat-like/Quinoprotein amine dehydrogenase"/>
    <property type="match status" value="1"/>
</dbReference>
<dbReference type="InterPro" id="IPR011044">
    <property type="entry name" value="Quino_amine_DH_bsu"/>
</dbReference>
<accession>A0A848EEC6</accession>
<gene>
    <name evidence="7" type="ORF">GWK16_11385</name>
</gene>
<evidence type="ECO:0000313" key="7">
    <source>
        <dbReference type="EMBL" id="NMJ41847.1"/>
    </source>
</evidence>
<dbReference type="SUPFAM" id="SSF52129">
    <property type="entry name" value="Caspase-like"/>
    <property type="match status" value="1"/>
</dbReference>
<feature type="compositionally biased region" description="Low complexity" evidence="4">
    <location>
        <begin position="303"/>
        <end position="313"/>
    </location>
</feature>
<keyword evidence="5" id="KW-0732">Signal</keyword>
<comment type="caution">
    <text evidence="7">The sequence shown here is derived from an EMBL/GenBank/DDBJ whole genome shotgun (WGS) entry which is preliminary data.</text>
</comment>
<dbReference type="PROSITE" id="PS50294">
    <property type="entry name" value="WD_REPEATS_REGION"/>
    <property type="match status" value="1"/>
</dbReference>
<dbReference type="InterPro" id="IPR015943">
    <property type="entry name" value="WD40/YVTN_repeat-like_dom_sf"/>
</dbReference>
<evidence type="ECO:0000313" key="8">
    <source>
        <dbReference type="Proteomes" id="UP000548582"/>
    </source>
</evidence>
<feature type="region of interest" description="Disordered" evidence="4">
    <location>
        <begin position="303"/>
        <end position="364"/>
    </location>
</feature>
<dbReference type="Proteomes" id="UP000548582">
    <property type="component" value="Unassembled WGS sequence"/>
</dbReference>
<dbReference type="GO" id="GO:0004197">
    <property type="term" value="F:cysteine-type endopeptidase activity"/>
    <property type="evidence" value="ECO:0007669"/>
    <property type="project" value="InterPro"/>
</dbReference>
<feature type="repeat" description="WD" evidence="3">
    <location>
        <begin position="42"/>
        <end position="83"/>
    </location>
</feature>
<dbReference type="PANTHER" id="PTHR19879:SF9">
    <property type="entry name" value="TRANSCRIPTION INITIATION FACTOR TFIID SUBUNIT 5"/>
    <property type="match status" value="1"/>
</dbReference>
<reference evidence="7 8" key="1">
    <citation type="submission" date="2020-03" db="EMBL/GenBank/DDBJ databases">
        <authorList>
            <person name="Sun Q."/>
        </authorList>
    </citation>
    <scope>NUCLEOTIDE SEQUENCE [LARGE SCALE GENOMIC DNA]</scope>
    <source>
        <strain evidence="7 8">JC162</strain>
    </source>
</reference>
<dbReference type="InterPro" id="IPR011600">
    <property type="entry name" value="Pept_C14_caspase"/>
</dbReference>
<dbReference type="Gene3D" id="2.130.10.10">
    <property type="entry name" value="YVTN repeat-like/Quinoprotein amine dehydrogenase"/>
    <property type="match status" value="2"/>
</dbReference>
<dbReference type="SMART" id="SM00320">
    <property type="entry name" value="WD40"/>
    <property type="match status" value="6"/>
</dbReference>
<dbReference type="GO" id="GO:0006508">
    <property type="term" value="P:proteolysis"/>
    <property type="evidence" value="ECO:0007669"/>
    <property type="project" value="InterPro"/>
</dbReference>
<protein>
    <recommendedName>
        <fullName evidence="6">Peptidase C14 caspase domain-containing protein</fullName>
    </recommendedName>
</protein>
<name>A0A848EEC6_9PROT</name>
<evidence type="ECO:0000256" key="2">
    <source>
        <dbReference type="ARBA" id="ARBA00022737"/>
    </source>
</evidence>
<evidence type="ECO:0000256" key="3">
    <source>
        <dbReference type="PROSITE-ProRule" id="PRU00221"/>
    </source>
</evidence>
<dbReference type="EMBL" id="JABBKX010000003">
    <property type="protein sequence ID" value="NMJ41847.1"/>
    <property type="molecule type" value="Genomic_DNA"/>
</dbReference>
<dbReference type="Pfam" id="PF00400">
    <property type="entry name" value="WD40"/>
    <property type="match status" value="1"/>
</dbReference>
<dbReference type="PROSITE" id="PS00678">
    <property type="entry name" value="WD_REPEATS_1"/>
    <property type="match status" value="1"/>
</dbReference>
<keyword evidence="8" id="KW-1185">Reference proteome</keyword>
<dbReference type="InterPro" id="IPR019775">
    <property type="entry name" value="WD40_repeat_CS"/>
</dbReference>
<dbReference type="PROSITE" id="PS50082">
    <property type="entry name" value="WD_REPEATS_2"/>
    <property type="match status" value="1"/>
</dbReference>
<dbReference type="InterPro" id="IPR029030">
    <property type="entry name" value="Caspase-like_dom_sf"/>
</dbReference>
<feature type="compositionally biased region" description="Low complexity" evidence="4">
    <location>
        <begin position="327"/>
        <end position="337"/>
    </location>
</feature>
<evidence type="ECO:0000256" key="1">
    <source>
        <dbReference type="ARBA" id="ARBA00022574"/>
    </source>
</evidence>
<dbReference type="Gene3D" id="3.40.50.1460">
    <property type="match status" value="1"/>
</dbReference>
<dbReference type="SUPFAM" id="SSF101908">
    <property type="entry name" value="Putative isomerase YbhE"/>
    <property type="match status" value="1"/>
</dbReference>
<dbReference type="Pfam" id="PF00656">
    <property type="entry name" value="Peptidase_C14"/>
    <property type="match status" value="1"/>
</dbReference>
<dbReference type="PANTHER" id="PTHR19879">
    <property type="entry name" value="TRANSCRIPTION INITIATION FACTOR TFIID"/>
    <property type="match status" value="1"/>
</dbReference>
<feature type="signal peptide" evidence="5">
    <location>
        <begin position="1"/>
        <end position="25"/>
    </location>
</feature>
<evidence type="ECO:0000256" key="4">
    <source>
        <dbReference type="SAM" id="MobiDB-lite"/>
    </source>
</evidence>
<proteinExistence type="predicted"/>
<keyword evidence="2" id="KW-0677">Repeat</keyword>
<dbReference type="InterPro" id="IPR001680">
    <property type="entry name" value="WD40_rpt"/>
</dbReference>
<organism evidence="7 8">
    <name type="scientific">Neoroseomonas marina</name>
    <dbReference type="NCBI Taxonomy" id="1232220"/>
    <lineage>
        <taxon>Bacteria</taxon>
        <taxon>Pseudomonadati</taxon>
        <taxon>Pseudomonadota</taxon>
        <taxon>Alphaproteobacteria</taxon>
        <taxon>Acetobacterales</taxon>
        <taxon>Acetobacteraceae</taxon>
        <taxon>Neoroseomonas</taxon>
    </lineage>
</organism>
<evidence type="ECO:0000256" key="5">
    <source>
        <dbReference type="SAM" id="SignalP"/>
    </source>
</evidence>
<sequence length="1034" mass="109392">MIGRRLLARFWLAAALLVSAGAAPAQQAQQDPPQQPFLRVEAEAHIAPIARLATDAQGSVLATVSDDKTLRLWNLPEGSQRLVIRPPMGPDAEGELYAVAMTPDGARVAAAGFTARSWDPGFALYIFDARTGRLAARLPGLAAPIQHLAFSADGTRLAAALGGRAGLKVWDARNGRLLFEDTAFTGPTRMVAFDAAGRLAASSADGGVRLYDAQGQRIAQRVPVQGARPYGIAFSPDGSLLAVGFEDRLRVEVLAASDLRSVFAPDVSGLAGEGLPAVGWAHDGKGGVQFHAAGYARLNRAPGAAQAPAVRQADPPPAAPAGGGRPSAGSSSQGSRGLAVREQQPPPPGATPPPPPPAPAAAAPDVRREFVIRRWADFGLGPYTDIPASRDAISHLLPLPQGGLAYAAADPGWGLLAPDGSVAIAPRPPGGDYRNTGVTLALSADGTQVLFTLRAGGQPLVFDPLTGTLSAWQGEAGFAAARVETPRLRVLDWRNSNRPRLGNTPLRLGEGEFARSLAILVRDDGFLLGTDNHLRLFDAQGRLVDSISTPGAVWGVTVAGDMGVAALGDGTIRWYRFEAGALREIAALFVQAETLRWVLWTPEGLFDHAANGGQELVGVHLNGGRNQTPEWASFQQAYRALYAPRAVRGRIAGDFAPAQERLAQLGEVRSRIGRLPTFTPGTLCAVVGDDCQPLAWDARVLPEGARSLRMSFTATDRGMGFGPFDVLVNDRIAARAEPAAGETGVEVLLDPGNNRIATRLYAADGELFAEGPVLTLRRPGEPEAPPGAGRLIVLAIGVNQYAQADLNLRFASPDARSVAETLRTSGNGLFTDVDLRVVPDSRATRRGVLDALAAAARDVRPEDTFILYLAGHGIVSQPGNRFLFLPSDVHDTSSMGALRPQTIDDTTLVAALARIRSRDAFILIDTCYAGQIDIDQLAAIGNDTGRFLLAASSSVQEALDSYDDRNGVFAYALMEGLRGRAAVDADGRVTALALGEWVTRRVPQLAREKGHQQNAVFRAAQRELRSFPIGVVQR</sequence>
<dbReference type="AlphaFoldDB" id="A0A848EEC6"/>